<sequence>MDEVVTSVNTSQSALGANLVRKFDENHQQFANEITSVRLQLAELVDCLKELSDAKKGESSKKRRLV</sequence>
<gene>
    <name evidence="1" type="ORF">F511_20114</name>
</gene>
<keyword evidence="2" id="KW-1185">Reference proteome</keyword>
<protein>
    <submittedName>
        <fullName evidence="1">LOB domain-containing protein 6-like</fullName>
    </submittedName>
</protein>
<dbReference type="Proteomes" id="UP000250235">
    <property type="component" value="Unassembled WGS sequence"/>
</dbReference>
<reference evidence="1 2" key="1">
    <citation type="journal article" date="2015" name="Proc. Natl. Acad. Sci. U.S.A.">
        <title>The resurrection genome of Boea hygrometrica: A blueprint for survival of dehydration.</title>
        <authorList>
            <person name="Xiao L."/>
            <person name="Yang G."/>
            <person name="Zhang L."/>
            <person name="Yang X."/>
            <person name="Zhao S."/>
            <person name="Ji Z."/>
            <person name="Zhou Q."/>
            <person name="Hu M."/>
            <person name="Wang Y."/>
            <person name="Chen M."/>
            <person name="Xu Y."/>
            <person name="Jin H."/>
            <person name="Xiao X."/>
            <person name="Hu G."/>
            <person name="Bao F."/>
            <person name="Hu Y."/>
            <person name="Wan P."/>
            <person name="Li L."/>
            <person name="Deng X."/>
            <person name="Kuang T."/>
            <person name="Xiang C."/>
            <person name="Zhu J.K."/>
            <person name="Oliver M.J."/>
            <person name="He Y."/>
        </authorList>
    </citation>
    <scope>NUCLEOTIDE SEQUENCE [LARGE SCALE GENOMIC DNA]</scope>
    <source>
        <strain evidence="2">cv. XS01</strain>
    </source>
</reference>
<dbReference type="EMBL" id="KV012893">
    <property type="protein sequence ID" value="KZV24127.1"/>
    <property type="molecule type" value="Genomic_DNA"/>
</dbReference>
<dbReference type="OrthoDB" id="342281at2759"/>
<evidence type="ECO:0000313" key="2">
    <source>
        <dbReference type="Proteomes" id="UP000250235"/>
    </source>
</evidence>
<evidence type="ECO:0000313" key="1">
    <source>
        <dbReference type="EMBL" id="KZV24127.1"/>
    </source>
</evidence>
<organism evidence="1 2">
    <name type="scientific">Dorcoceras hygrometricum</name>
    <dbReference type="NCBI Taxonomy" id="472368"/>
    <lineage>
        <taxon>Eukaryota</taxon>
        <taxon>Viridiplantae</taxon>
        <taxon>Streptophyta</taxon>
        <taxon>Embryophyta</taxon>
        <taxon>Tracheophyta</taxon>
        <taxon>Spermatophyta</taxon>
        <taxon>Magnoliopsida</taxon>
        <taxon>eudicotyledons</taxon>
        <taxon>Gunneridae</taxon>
        <taxon>Pentapetalae</taxon>
        <taxon>asterids</taxon>
        <taxon>lamiids</taxon>
        <taxon>Lamiales</taxon>
        <taxon>Gesneriaceae</taxon>
        <taxon>Didymocarpoideae</taxon>
        <taxon>Trichosporeae</taxon>
        <taxon>Loxocarpinae</taxon>
        <taxon>Dorcoceras</taxon>
    </lineage>
</organism>
<proteinExistence type="predicted"/>
<dbReference type="AlphaFoldDB" id="A0A2Z7AXW4"/>
<accession>A0A2Z7AXW4</accession>
<name>A0A2Z7AXW4_9LAMI</name>